<dbReference type="AlphaFoldDB" id="A0A9N9PVF2"/>
<feature type="transmembrane region" description="Helical" evidence="3">
    <location>
        <begin position="143"/>
        <end position="163"/>
    </location>
</feature>
<dbReference type="PROSITE" id="PS50850">
    <property type="entry name" value="MFS"/>
    <property type="match status" value="1"/>
</dbReference>
<evidence type="ECO:0000313" key="6">
    <source>
        <dbReference type="Proteomes" id="UP000696280"/>
    </source>
</evidence>
<dbReference type="OrthoDB" id="6509908at2759"/>
<dbReference type="Pfam" id="PF07690">
    <property type="entry name" value="MFS_1"/>
    <property type="match status" value="1"/>
</dbReference>
<dbReference type="InterPro" id="IPR036259">
    <property type="entry name" value="MFS_trans_sf"/>
</dbReference>
<feature type="transmembrane region" description="Helical" evidence="3">
    <location>
        <begin position="48"/>
        <end position="69"/>
    </location>
</feature>
<reference evidence="5" key="1">
    <citation type="submission" date="2021-07" db="EMBL/GenBank/DDBJ databases">
        <authorList>
            <person name="Durling M."/>
        </authorList>
    </citation>
    <scope>NUCLEOTIDE SEQUENCE</scope>
</reference>
<dbReference type="SUPFAM" id="SSF103473">
    <property type="entry name" value="MFS general substrate transporter"/>
    <property type="match status" value="1"/>
</dbReference>
<comment type="subcellular location">
    <subcellularLocation>
        <location evidence="1">Membrane</location>
        <topology evidence="1">Multi-pass membrane protein</topology>
    </subcellularLocation>
</comment>
<evidence type="ECO:0000256" key="3">
    <source>
        <dbReference type="SAM" id="Phobius"/>
    </source>
</evidence>
<name>A0A9N9PVF2_9HELO</name>
<comment type="caution">
    <text evidence="5">The sequence shown here is derived from an EMBL/GenBank/DDBJ whole genome shotgun (WGS) entry which is preliminary data.</text>
</comment>
<gene>
    <name evidence="5" type="ORF">HYFRA_00011944</name>
</gene>
<feature type="transmembrane region" description="Helical" evidence="3">
    <location>
        <begin position="412"/>
        <end position="434"/>
    </location>
</feature>
<sequence>MSNDLEKSGPHNSFAADQDVISKIPDEKVKYATVAEEMADGPKESLQTWLQALGAFLVYAATWGFLSAYGTYASYYETTLLPGSSTNSISWVGTIGAILLIMGGVVSGPIYDQGYVRELLLSGSFLTILGIMMTSLATKYWHILLAQGFCVGLGSGILSNPAITLINASFSGNRTFALGLATSGTSIAGIVYPIILSRLIPRVGFAWATRILGFMTLGELLIALAIMLPYTKRSKEKADRKSSLADFLDKDAFKDPGLMALSVAFFLMWCGFWAVSFFIPTFGEYKLGANAKSSSDFLVIYNAAGLVGRALAVVVSNKFGVPETIPYFAFATSAILLGWIGVKSVASYYVWVVLVSIIMNTLAVLCPAMLVYVSPSKDVIGRRQGIAFSFTSAGVLVGTPVASALINLDTGSFWKMQVFIGACMAGGAGCLVFVQRQVTKNARKANP</sequence>
<feature type="transmembrane region" description="Helical" evidence="3">
    <location>
        <begin position="385"/>
        <end position="406"/>
    </location>
</feature>
<dbReference type="EMBL" id="CAJVRL010000071">
    <property type="protein sequence ID" value="CAG8956633.1"/>
    <property type="molecule type" value="Genomic_DNA"/>
</dbReference>
<feature type="transmembrane region" description="Helical" evidence="3">
    <location>
        <begin position="258"/>
        <end position="279"/>
    </location>
</feature>
<dbReference type="PANTHER" id="PTHR11360">
    <property type="entry name" value="MONOCARBOXYLATE TRANSPORTER"/>
    <property type="match status" value="1"/>
</dbReference>
<comment type="similarity">
    <text evidence="2">Belongs to the major facilitator superfamily. Monocarboxylate porter (TC 2.A.1.13) family.</text>
</comment>
<evidence type="ECO:0000259" key="4">
    <source>
        <dbReference type="PROSITE" id="PS50850"/>
    </source>
</evidence>
<keyword evidence="3" id="KW-1133">Transmembrane helix</keyword>
<dbReference type="GO" id="GO:0016020">
    <property type="term" value="C:membrane"/>
    <property type="evidence" value="ECO:0007669"/>
    <property type="project" value="UniProtKB-SubCell"/>
</dbReference>
<keyword evidence="6" id="KW-1185">Reference proteome</keyword>
<accession>A0A9N9PVF2</accession>
<feature type="transmembrane region" description="Helical" evidence="3">
    <location>
        <begin position="89"/>
        <end position="107"/>
    </location>
</feature>
<evidence type="ECO:0000313" key="5">
    <source>
        <dbReference type="EMBL" id="CAG8956633.1"/>
    </source>
</evidence>
<dbReference type="InterPro" id="IPR050327">
    <property type="entry name" value="Proton-linked_MCT"/>
</dbReference>
<feature type="transmembrane region" description="Helical" evidence="3">
    <location>
        <begin position="299"/>
        <end position="317"/>
    </location>
</feature>
<feature type="transmembrane region" description="Helical" evidence="3">
    <location>
        <begin position="175"/>
        <end position="195"/>
    </location>
</feature>
<keyword evidence="3" id="KW-0812">Transmembrane</keyword>
<keyword evidence="3" id="KW-0472">Membrane</keyword>
<feature type="transmembrane region" description="Helical" evidence="3">
    <location>
        <begin position="119"/>
        <end position="137"/>
    </location>
</feature>
<proteinExistence type="inferred from homology"/>
<dbReference type="PANTHER" id="PTHR11360:SF252">
    <property type="entry name" value="MAJOR FACILITATOR SUPERFAMILY (MFS) PROFILE DOMAIN-CONTAINING PROTEIN-RELATED"/>
    <property type="match status" value="1"/>
</dbReference>
<protein>
    <recommendedName>
        <fullName evidence="4">Major facilitator superfamily (MFS) profile domain-containing protein</fullName>
    </recommendedName>
</protein>
<evidence type="ECO:0000256" key="2">
    <source>
        <dbReference type="ARBA" id="ARBA00006727"/>
    </source>
</evidence>
<dbReference type="InterPro" id="IPR020846">
    <property type="entry name" value="MFS_dom"/>
</dbReference>
<dbReference type="Gene3D" id="1.20.1250.20">
    <property type="entry name" value="MFS general substrate transporter like domains"/>
    <property type="match status" value="1"/>
</dbReference>
<dbReference type="GO" id="GO:0022857">
    <property type="term" value="F:transmembrane transporter activity"/>
    <property type="evidence" value="ECO:0007669"/>
    <property type="project" value="InterPro"/>
</dbReference>
<dbReference type="InterPro" id="IPR011701">
    <property type="entry name" value="MFS"/>
</dbReference>
<feature type="transmembrane region" description="Helical" evidence="3">
    <location>
        <begin position="207"/>
        <end position="231"/>
    </location>
</feature>
<feature type="transmembrane region" description="Helical" evidence="3">
    <location>
        <begin position="324"/>
        <end position="342"/>
    </location>
</feature>
<feature type="transmembrane region" description="Helical" evidence="3">
    <location>
        <begin position="348"/>
        <end position="373"/>
    </location>
</feature>
<organism evidence="5 6">
    <name type="scientific">Hymenoscyphus fraxineus</name>
    <dbReference type="NCBI Taxonomy" id="746836"/>
    <lineage>
        <taxon>Eukaryota</taxon>
        <taxon>Fungi</taxon>
        <taxon>Dikarya</taxon>
        <taxon>Ascomycota</taxon>
        <taxon>Pezizomycotina</taxon>
        <taxon>Leotiomycetes</taxon>
        <taxon>Helotiales</taxon>
        <taxon>Helotiaceae</taxon>
        <taxon>Hymenoscyphus</taxon>
    </lineage>
</organism>
<feature type="domain" description="Major facilitator superfamily (MFS) profile" evidence="4">
    <location>
        <begin position="47"/>
        <end position="439"/>
    </location>
</feature>
<dbReference type="Proteomes" id="UP000696280">
    <property type="component" value="Unassembled WGS sequence"/>
</dbReference>
<evidence type="ECO:0000256" key="1">
    <source>
        <dbReference type="ARBA" id="ARBA00004141"/>
    </source>
</evidence>